<sequence length="440" mass="47836">MRDPLGFRWWVSSQICPGVYHGAPSVPRRARAARPARGGPWSPRIHCRLTPRSQAGTGYSGAVTDPAFDTSVVIVGAGQAGLSVAFYLRRLGLDPGNDFVILDRGPGTGGAWQFRWEALRLGYAHRVNDLPGMGELDLSFDTADRQAPAKDVVADYYARYEQHFGLQVVRPANVTRVEGLMDGFTVTFDDSSARHGGSAAATAGLTTQQVTTRVLVNATGTWGAPFIPWYPGLDSFRGRMVHTSEYRDAEEFRRQRVAIVGGGTSAIGFLMELEKVAAETTWFSRRPIEFLEEQELNIESGSSSVRQQDEAARQGRALPSIVSTTGVPRSRRIQAAIDRGLLLAQPMFTRVTPHGVVLPDGREVEVDAIIWATGFRPELRHLAPLKLREKSGGITVGQGASWRNSRVFFAGYGPAASTIGANRAGRTIARQVIATLSSFG</sequence>
<dbReference type="InterPro" id="IPR050982">
    <property type="entry name" value="Auxin_biosynth/cation_transpt"/>
</dbReference>
<dbReference type="Pfam" id="PF07992">
    <property type="entry name" value="Pyr_redox_2"/>
    <property type="match status" value="1"/>
</dbReference>
<dbReference type="InterPro" id="IPR036188">
    <property type="entry name" value="FAD/NAD-bd_sf"/>
</dbReference>
<reference evidence="3 4" key="1">
    <citation type="submission" date="2019-06" db="EMBL/GenBank/DDBJ databases">
        <authorList>
            <person name="Li F."/>
        </authorList>
    </citation>
    <scope>NUCLEOTIDE SEQUENCE [LARGE SCALE GENOMIC DNA]</scope>
    <source>
        <strain evidence="3 4">10F1D-1</strain>
    </source>
</reference>
<dbReference type="OrthoDB" id="178899at2"/>
<protein>
    <submittedName>
        <fullName evidence="3">NAD(P)/FAD-dependent oxidoreductase</fullName>
    </submittedName>
</protein>
<evidence type="ECO:0000256" key="1">
    <source>
        <dbReference type="ARBA" id="ARBA00023002"/>
    </source>
</evidence>
<dbReference type="InterPro" id="IPR023753">
    <property type="entry name" value="FAD/NAD-binding_dom"/>
</dbReference>
<dbReference type="GO" id="GO:0050660">
    <property type="term" value="F:flavin adenine dinucleotide binding"/>
    <property type="evidence" value="ECO:0007669"/>
    <property type="project" value="TreeGrafter"/>
</dbReference>
<name>A0A506YAU7_9MICO</name>
<accession>A0A506YAU7</accession>
<evidence type="ECO:0000259" key="2">
    <source>
        <dbReference type="Pfam" id="PF07992"/>
    </source>
</evidence>
<dbReference type="PANTHER" id="PTHR43539:SF78">
    <property type="entry name" value="FLAVIN-CONTAINING MONOOXYGENASE"/>
    <property type="match status" value="1"/>
</dbReference>
<dbReference type="GO" id="GO:0004497">
    <property type="term" value="F:monooxygenase activity"/>
    <property type="evidence" value="ECO:0007669"/>
    <property type="project" value="TreeGrafter"/>
</dbReference>
<dbReference type="Gene3D" id="3.50.50.60">
    <property type="entry name" value="FAD/NAD(P)-binding domain"/>
    <property type="match status" value="1"/>
</dbReference>
<dbReference type="SUPFAM" id="SSF51905">
    <property type="entry name" value="FAD/NAD(P)-binding domain"/>
    <property type="match status" value="2"/>
</dbReference>
<gene>
    <name evidence="3" type="ORF">FJ657_02720</name>
</gene>
<evidence type="ECO:0000313" key="4">
    <source>
        <dbReference type="Proteomes" id="UP000316252"/>
    </source>
</evidence>
<dbReference type="Proteomes" id="UP000316252">
    <property type="component" value="Unassembled WGS sequence"/>
</dbReference>
<keyword evidence="4" id="KW-1185">Reference proteome</keyword>
<keyword evidence="1" id="KW-0560">Oxidoreductase</keyword>
<organism evidence="3 4">
    <name type="scientific">Schumannella soli</name>
    <dbReference type="NCBI Taxonomy" id="2590779"/>
    <lineage>
        <taxon>Bacteria</taxon>
        <taxon>Bacillati</taxon>
        <taxon>Actinomycetota</taxon>
        <taxon>Actinomycetes</taxon>
        <taxon>Micrococcales</taxon>
        <taxon>Microbacteriaceae</taxon>
        <taxon>Schumannella</taxon>
    </lineage>
</organism>
<feature type="domain" description="FAD/NAD(P)-binding" evidence="2">
    <location>
        <begin position="71"/>
        <end position="288"/>
    </location>
</feature>
<dbReference type="EMBL" id="VHQG01000001">
    <property type="protein sequence ID" value="TPW77599.1"/>
    <property type="molecule type" value="Genomic_DNA"/>
</dbReference>
<proteinExistence type="predicted"/>
<evidence type="ECO:0000313" key="3">
    <source>
        <dbReference type="EMBL" id="TPW77599.1"/>
    </source>
</evidence>
<comment type="caution">
    <text evidence="3">The sequence shown here is derived from an EMBL/GenBank/DDBJ whole genome shotgun (WGS) entry which is preliminary data.</text>
</comment>
<dbReference type="PANTHER" id="PTHR43539">
    <property type="entry name" value="FLAVIN-BINDING MONOOXYGENASE-LIKE PROTEIN (AFU_ORTHOLOGUE AFUA_4G09220)"/>
    <property type="match status" value="1"/>
</dbReference>
<dbReference type="AlphaFoldDB" id="A0A506YAU7"/>
<dbReference type="PRINTS" id="PR00368">
    <property type="entry name" value="FADPNR"/>
</dbReference>
<dbReference type="PRINTS" id="PR00411">
    <property type="entry name" value="PNDRDTASEI"/>
</dbReference>